<dbReference type="Proteomes" id="UP000501466">
    <property type="component" value="Chromosome"/>
</dbReference>
<reference evidence="3" key="1">
    <citation type="submission" date="2019-11" db="EMBL/GenBank/DDBJ databases">
        <title>Isolation and characterization of two novel species in the genus Thiomicrorhabdus.</title>
        <authorList>
            <person name="Mochizuki J."/>
            <person name="Kojima H."/>
            <person name="Fukui M."/>
        </authorList>
    </citation>
    <scope>NUCLEOTIDE SEQUENCE [LARGE SCALE GENOMIC DNA]</scope>
    <source>
        <strain evidence="3">AkT22</strain>
    </source>
</reference>
<keyword evidence="1" id="KW-0472">Membrane</keyword>
<evidence type="ECO:0000313" key="3">
    <source>
        <dbReference type="Proteomes" id="UP000501466"/>
    </source>
</evidence>
<protein>
    <submittedName>
        <fullName evidence="2">Uncharacterized protein</fullName>
    </submittedName>
</protein>
<keyword evidence="3" id="KW-1185">Reference proteome</keyword>
<keyword evidence="1" id="KW-0812">Transmembrane</keyword>
<gene>
    <name evidence="2" type="ORF">THMIRHAT_23630</name>
</gene>
<dbReference type="AlphaFoldDB" id="A0A6F8PRF8"/>
<name>A0A6F8PRF8_9GAMM</name>
<evidence type="ECO:0000313" key="2">
    <source>
        <dbReference type="EMBL" id="BBP44617.1"/>
    </source>
</evidence>
<evidence type="ECO:0000256" key="1">
    <source>
        <dbReference type="SAM" id="Phobius"/>
    </source>
</evidence>
<accession>A0A6F8PRF8</accession>
<feature type="transmembrane region" description="Helical" evidence="1">
    <location>
        <begin position="12"/>
        <end position="31"/>
    </location>
</feature>
<organism evidence="2 3">
    <name type="scientific">Thiosulfativibrio zosterae</name>
    <dbReference type="NCBI Taxonomy" id="2675053"/>
    <lineage>
        <taxon>Bacteria</taxon>
        <taxon>Pseudomonadati</taxon>
        <taxon>Pseudomonadota</taxon>
        <taxon>Gammaproteobacteria</taxon>
        <taxon>Thiotrichales</taxon>
        <taxon>Piscirickettsiaceae</taxon>
        <taxon>Thiosulfativibrio</taxon>
    </lineage>
</organism>
<proteinExistence type="predicted"/>
<dbReference type="KEGG" id="tzo:THMIRHAT_23630"/>
<sequence length="51" mass="6198">MRKVKNYLYKHKLLIILVNNYIVILLNHDILKFYDPKDTDLFLGKRTLFMA</sequence>
<dbReference type="EMBL" id="AP021888">
    <property type="protein sequence ID" value="BBP44617.1"/>
    <property type="molecule type" value="Genomic_DNA"/>
</dbReference>
<keyword evidence="1" id="KW-1133">Transmembrane helix</keyword>